<keyword evidence="2" id="KW-1185">Reference proteome</keyword>
<accession>A0A1L7WG06</accession>
<dbReference type="EMBL" id="FJOG01000002">
    <property type="protein sequence ID" value="CZR51715.1"/>
    <property type="molecule type" value="Genomic_DNA"/>
</dbReference>
<protein>
    <submittedName>
        <fullName evidence="1">Uncharacterized protein</fullName>
    </submittedName>
</protein>
<organism evidence="1 2">
    <name type="scientific">Phialocephala subalpina</name>
    <dbReference type="NCBI Taxonomy" id="576137"/>
    <lineage>
        <taxon>Eukaryota</taxon>
        <taxon>Fungi</taxon>
        <taxon>Dikarya</taxon>
        <taxon>Ascomycota</taxon>
        <taxon>Pezizomycotina</taxon>
        <taxon>Leotiomycetes</taxon>
        <taxon>Helotiales</taxon>
        <taxon>Mollisiaceae</taxon>
        <taxon>Phialocephala</taxon>
        <taxon>Phialocephala fortinii species complex</taxon>
    </lineage>
</organism>
<sequence length="233" mass="25781">MSKSQASSDRKSIAATLDEISRCFGHFFSVEDTVRGMLNGSLPLPDIVVMNRETVIGAENFLEKNRRARSEAFNSLVQLGEAQLTSISNVEKKAVGSLPFNKQASIISAMRNDCERRQKEGSTRADRKSFTLAQVNDFVSHMKLVVKMVKTAGPTLKQAYDTLNDCSYEVAEMGKDEERLSLTSGANKSRDMELDLASERYSIPTTKGADDFDSCNSSEFGEINYAELNMTTT</sequence>
<dbReference type="AlphaFoldDB" id="A0A1L7WG06"/>
<gene>
    <name evidence="1" type="ORF">PAC_01592</name>
</gene>
<reference evidence="1 2" key="1">
    <citation type="submission" date="2016-03" db="EMBL/GenBank/DDBJ databases">
        <authorList>
            <person name="Ploux O."/>
        </authorList>
    </citation>
    <scope>NUCLEOTIDE SEQUENCE [LARGE SCALE GENOMIC DNA]</scope>
    <source>
        <strain evidence="1 2">UAMH 11012</strain>
    </source>
</reference>
<dbReference type="Proteomes" id="UP000184330">
    <property type="component" value="Unassembled WGS sequence"/>
</dbReference>
<evidence type="ECO:0000313" key="1">
    <source>
        <dbReference type="EMBL" id="CZR51715.1"/>
    </source>
</evidence>
<dbReference type="OrthoDB" id="3538939at2759"/>
<proteinExistence type="predicted"/>
<evidence type="ECO:0000313" key="2">
    <source>
        <dbReference type="Proteomes" id="UP000184330"/>
    </source>
</evidence>
<name>A0A1L7WG06_9HELO</name>